<organism evidence="2 3">
    <name type="scientific">Thalassiosira oceanica</name>
    <name type="common">Marine diatom</name>
    <dbReference type="NCBI Taxonomy" id="159749"/>
    <lineage>
        <taxon>Eukaryota</taxon>
        <taxon>Sar</taxon>
        <taxon>Stramenopiles</taxon>
        <taxon>Ochrophyta</taxon>
        <taxon>Bacillariophyta</taxon>
        <taxon>Coscinodiscophyceae</taxon>
        <taxon>Thalassiosirophycidae</taxon>
        <taxon>Thalassiosirales</taxon>
        <taxon>Thalassiosiraceae</taxon>
        <taxon>Thalassiosira</taxon>
    </lineage>
</organism>
<comment type="caution">
    <text evidence="2">The sequence shown here is derived from an EMBL/GenBank/DDBJ whole genome shotgun (WGS) entry which is preliminary data.</text>
</comment>
<name>K0SX84_THAOC</name>
<dbReference type="Proteomes" id="UP000266841">
    <property type="component" value="Unassembled WGS sequence"/>
</dbReference>
<evidence type="ECO:0000313" key="3">
    <source>
        <dbReference type="Proteomes" id="UP000266841"/>
    </source>
</evidence>
<sequence>MNSFGADPPAAQQLSSATSRPTHHDGYVVYELLVFTNGSMSGASAAFILEIPSHEVLSLALAAITEFYGQHPDYHVTLFSERDAVQQAHACVVLDSDIHLITDDTLAAYSDIISQGIDLLEARAARGHEQVSVAIIHEGSPVAGGSPFDAIPDVTESEGSEVADDSRDEDFDAVISTEGVPVADDSVVDVLDAVTDIGGAPDSDGPTAHSSTRAGRWQFSLYLGSCDRTVLKQVRLHRLGLLLDHLVLPMAGPELGVALFQGEDFESPVAADS</sequence>
<dbReference type="EMBL" id="AGNL01009891">
    <property type="protein sequence ID" value="EJK69559.1"/>
    <property type="molecule type" value="Genomic_DNA"/>
</dbReference>
<accession>K0SX84</accession>
<reference evidence="2 3" key="1">
    <citation type="journal article" date="2012" name="Genome Biol.">
        <title>Genome and low-iron response of an oceanic diatom adapted to chronic iron limitation.</title>
        <authorList>
            <person name="Lommer M."/>
            <person name="Specht M."/>
            <person name="Roy A.S."/>
            <person name="Kraemer L."/>
            <person name="Andreson R."/>
            <person name="Gutowska M.A."/>
            <person name="Wolf J."/>
            <person name="Bergner S.V."/>
            <person name="Schilhabel M.B."/>
            <person name="Klostermeier U.C."/>
            <person name="Beiko R.G."/>
            <person name="Rosenstiel P."/>
            <person name="Hippler M."/>
            <person name="Laroche J."/>
        </authorList>
    </citation>
    <scope>NUCLEOTIDE SEQUENCE [LARGE SCALE GENOMIC DNA]</scope>
    <source>
        <strain evidence="2 3">CCMP1005</strain>
    </source>
</reference>
<feature type="non-terminal residue" evidence="2">
    <location>
        <position position="273"/>
    </location>
</feature>
<feature type="region of interest" description="Disordered" evidence="1">
    <location>
        <begin position="1"/>
        <end position="20"/>
    </location>
</feature>
<evidence type="ECO:0000256" key="1">
    <source>
        <dbReference type="SAM" id="MobiDB-lite"/>
    </source>
</evidence>
<dbReference type="AlphaFoldDB" id="K0SX84"/>
<keyword evidence="3" id="KW-1185">Reference proteome</keyword>
<gene>
    <name evidence="2" type="ORF">THAOC_09169</name>
</gene>
<evidence type="ECO:0000313" key="2">
    <source>
        <dbReference type="EMBL" id="EJK69559.1"/>
    </source>
</evidence>
<proteinExistence type="predicted"/>
<protein>
    <submittedName>
        <fullName evidence="2">Uncharacterized protein</fullName>
    </submittedName>
</protein>